<feature type="region of interest" description="Disordered" evidence="1">
    <location>
        <begin position="211"/>
        <end position="243"/>
    </location>
</feature>
<keyword evidence="4" id="KW-1185">Reference proteome</keyword>
<keyword evidence="2" id="KW-0472">Membrane</keyword>
<protein>
    <submittedName>
        <fullName evidence="3">Uncharacterized protein</fullName>
    </submittedName>
</protein>
<reference evidence="3 4" key="1">
    <citation type="journal article" date="2015" name="Genome Announc.">
        <title>Expanding the biotechnology potential of lactobacilli through comparative genomics of 213 strains and associated genera.</title>
        <authorList>
            <person name="Sun Z."/>
            <person name="Harris H.M."/>
            <person name="McCann A."/>
            <person name="Guo C."/>
            <person name="Argimon S."/>
            <person name="Zhang W."/>
            <person name="Yang X."/>
            <person name="Jeffery I.B."/>
            <person name="Cooney J.C."/>
            <person name="Kagawa T.F."/>
            <person name="Liu W."/>
            <person name="Song Y."/>
            <person name="Salvetti E."/>
            <person name="Wrobel A."/>
            <person name="Rasinkangas P."/>
            <person name="Parkhill J."/>
            <person name="Rea M.C."/>
            <person name="O'Sullivan O."/>
            <person name="Ritari J."/>
            <person name="Douillard F.P."/>
            <person name="Paul Ross R."/>
            <person name="Yang R."/>
            <person name="Briner A.E."/>
            <person name="Felis G.E."/>
            <person name="de Vos W.M."/>
            <person name="Barrangou R."/>
            <person name="Klaenhammer T.R."/>
            <person name="Caufield P.W."/>
            <person name="Cui Y."/>
            <person name="Zhang H."/>
            <person name="O'Toole P.W."/>
        </authorList>
    </citation>
    <scope>NUCLEOTIDE SEQUENCE [LARGE SCALE GENOMIC DNA]</scope>
    <source>
        <strain evidence="3 4">LMG 26013</strain>
    </source>
</reference>
<proteinExistence type="predicted"/>
<name>A0A0R2M018_9LACO</name>
<keyword evidence="2" id="KW-0812">Transmembrane</keyword>
<keyword evidence="2" id="KW-1133">Transmembrane helix</keyword>
<dbReference type="PATRIC" id="fig|942150.3.peg.1552"/>
<organism evidence="3 4">
    <name type="scientific">Lactiplantibacillus xiangfangensis</name>
    <dbReference type="NCBI Taxonomy" id="942150"/>
    <lineage>
        <taxon>Bacteria</taxon>
        <taxon>Bacillati</taxon>
        <taxon>Bacillota</taxon>
        <taxon>Bacilli</taxon>
        <taxon>Lactobacillales</taxon>
        <taxon>Lactobacillaceae</taxon>
        <taxon>Lactiplantibacillus</taxon>
    </lineage>
</organism>
<accession>A0A0R2M018</accession>
<sequence length="391" mass="43931">MKEGGKMQLWLWFGIVVCIAIIGYFWIRTVQWQSRLIDFQGTYHKTMTPLQIRRSRRAFFESEIRKSAQLRRLDLVARIGWGVVIVAGILVAAQLLDVLDLTPHAQLWLALTWGVGTVAFGGRLWLERLVAQQLYELTALAENAVIIDLSATPRQLGQQILKNQLGLMIGTILMGTVLTIGSFQGRLMVVGTRRPITRSVWPVTGSNTAQQATAASSASQGKSSATTTTSQSEDTRYREPRVNRDPAYVRTLVPKSQSYITTQDQVGLLAMYYLAYIKAPADALEHNPGVKYNYHIINDRQPLTIVVKSNQAKRPFEFMAEIRGKGALANRQVRLYKFTATTPSALNGLVPAYREFSNSQVKMGQLINAYYSEEDGPYHRTMWAMEPGEAW</sequence>
<feature type="compositionally biased region" description="Low complexity" evidence="1">
    <location>
        <begin position="211"/>
        <end position="232"/>
    </location>
</feature>
<gene>
    <name evidence="3" type="ORF">IV64_GL001504</name>
</gene>
<dbReference type="EMBL" id="JQCL01000103">
    <property type="protein sequence ID" value="KRO07572.1"/>
    <property type="molecule type" value="Genomic_DNA"/>
</dbReference>
<evidence type="ECO:0000256" key="1">
    <source>
        <dbReference type="SAM" id="MobiDB-lite"/>
    </source>
</evidence>
<comment type="caution">
    <text evidence="3">The sequence shown here is derived from an EMBL/GenBank/DDBJ whole genome shotgun (WGS) entry which is preliminary data.</text>
</comment>
<dbReference type="Proteomes" id="UP000051783">
    <property type="component" value="Unassembled WGS sequence"/>
</dbReference>
<feature type="transmembrane region" description="Helical" evidence="2">
    <location>
        <begin position="107"/>
        <end position="126"/>
    </location>
</feature>
<feature type="compositionally biased region" description="Basic and acidic residues" evidence="1">
    <location>
        <begin position="233"/>
        <end position="243"/>
    </location>
</feature>
<feature type="transmembrane region" description="Helical" evidence="2">
    <location>
        <begin position="7"/>
        <end position="27"/>
    </location>
</feature>
<dbReference type="STRING" id="942150.IV64_GL001504"/>
<evidence type="ECO:0000256" key="2">
    <source>
        <dbReference type="SAM" id="Phobius"/>
    </source>
</evidence>
<evidence type="ECO:0000313" key="3">
    <source>
        <dbReference type="EMBL" id="KRO07572.1"/>
    </source>
</evidence>
<feature type="transmembrane region" description="Helical" evidence="2">
    <location>
        <begin position="165"/>
        <end position="183"/>
    </location>
</feature>
<dbReference type="AlphaFoldDB" id="A0A0R2M018"/>
<evidence type="ECO:0000313" key="4">
    <source>
        <dbReference type="Proteomes" id="UP000051783"/>
    </source>
</evidence>
<feature type="transmembrane region" description="Helical" evidence="2">
    <location>
        <begin position="75"/>
        <end position="95"/>
    </location>
</feature>